<sequence>MVSLISTGTPRVDTWSAVLVRGLICSSGVLSKEEQKQIQMNLREHSKEVEENDRYTVDIANTAVVEKHKRVLNEWLVWICHEMELLSDDPKLAGDATNSTGDPGKAVVEEIVEEIDEDSEEVIG</sequence>
<dbReference type="Proteomes" id="UP001610446">
    <property type="component" value="Unassembled WGS sequence"/>
</dbReference>
<dbReference type="EMBL" id="JBFXLU010000353">
    <property type="protein sequence ID" value="KAL2828806.1"/>
    <property type="molecule type" value="Genomic_DNA"/>
</dbReference>
<evidence type="ECO:0000313" key="1">
    <source>
        <dbReference type="EMBL" id="KAL2828806.1"/>
    </source>
</evidence>
<evidence type="ECO:0000313" key="2">
    <source>
        <dbReference type="Proteomes" id="UP001610446"/>
    </source>
</evidence>
<organism evidence="1 2">
    <name type="scientific">Aspergillus pseudoustus</name>
    <dbReference type="NCBI Taxonomy" id="1810923"/>
    <lineage>
        <taxon>Eukaryota</taxon>
        <taxon>Fungi</taxon>
        <taxon>Dikarya</taxon>
        <taxon>Ascomycota</taxon>
        <taxon>Pezizomycotina</taxon>
        <taxon>Eurotiomycetes</taxon>
        <taxon>Eurotiomycetidae</taxon>
        <taxon>Eurotiales</taxon>
        <taxon>Aspergillaceae</taxon>
        <taxon>Aspergillus</taxon>
        <taxon>Aspergillus subgen. Nidulantes</taxon>
    </lineage>
</organism>
<proteinExistence type="predicted"/>
<accession>A0ABR4IM91</accession>
<reference evidence="1 2" key="1">
    <citation type="submission" date="2024-07" db="EMBL/GenBank/DDBJ databases">
        <title>Section-level genome sequencing and comparative genomics of Aspergillus sections Usti and Cavernicolus.</title>
        <authorList>
            <consortium name="Lawrence Berkeley National Laboratory"/>
            <person name="Nybo J.L."/>
            <person name="Vesth T.C."/>
            <person name="Theobald S."/>
            <person name="Frisvad J.C."/>
            <person name="Larsen T.O."/>
            <person name="Kjaerboelling I."/>
            <person name="Rothschild-Mancinelli K."/>
            <person name="Lyhne E.K."/>
            <person name="Kogle M.E."/>
            <person name="Barry K."/>
            <person name="Clum A."/>
            <person name="Na H."/>
            <person name="Ledsgaard L."/>
            <person name="Lin J."/>
            <person name="Lipzen A."/>
            <person name="Kuo A."/>
            <person name="Riley R."/>
            <person name="Mondo S."/>
            <person name="Labutti K."/>
            <person name="Haridas S."/>
            <person name="Pangalinan J."/>
            <person name="Salamov A.A."/>
            <person name="Simmons B.A."/>
            <person name="Magnuson J.K."/>
            <person name="Chen J."/>
            <person name="Drula E."/>
            <person name="Henrissat B."/>
            <person name="Wiebenga A."/>
            <person name="Lubbers R.J."/>
            <person name="Gomes A.C."/>
            <person name="Makela M.R."/>
            <person name="Stajich J."/>
            <person name="Grigoriev I.V."/>
            <person name="Mortensen U.H."/>
            <person name="De Vries R.P."/>
            <person name="Baker S.E."/>
            <person name="Andersen M.R."/>
        </authorList>
    </citation>
    <scope>NUCLEOTIDE SEQUENCE [LARGE SCALE GENOMIC DNA]</scope>
    <source>
        <strain evidence="1 2">CBS 123904</strain>
    </source>
</reference>
<name>A0ABR4IM91_9EURO</name>
<gene>
    <name evidence="1" type="ORF">BJY01DRAFT_255251</name>
</gene>
<comment type="caution">
    <text evidence="1">The sequence shown here is derived from an EMBL/GenBank/DDBJ whole genome shotgun (WGS) entry which is preliminary data.</text>
</comment>
<keyword evidence="2" id="KW-1185">Reference proteome</keyword>
<protein>
    <submittedName>
        <fullName evidence="1">Uncharacterized protein</fullName>
    </submittedName>
</protein>